<dbReference type="EMBL" id="BLLB01000002">
    <property type="protein sequence ID" value="GFH03226.1"/>
    <property type="molecule type" value="Genomic_DNA"/>
</dbReference>
<organism evidence="4 5">
    <name type="scientific">Mycolicibacterium hippocampi</name>
    <dbReference type="NCBI Taxonomy" id="659824"/>
    <lineage>
        <taxon>Bacteria</taxon>
        <taxon>Bacillati</taxon>
        <taxon>Actinomycetota</taxon>
        <taxon>Actinomycetes</taxon>
        <taxon>Mycobacteriales</taxon>
        <taxon>Mycobacteriaceae</taxon>
        <taxon>Mycolicibacterium</taxon>
    </lineage>
</organism>
<evidence type="ECO:0000256" key="1">
    <source>
        <dbReference type="ARBA" id="ARBA00007162"/>
    </source>
</evidence>
<dbReference type="PANTHER" id="PTHR35841:SF1">
    <property type="entry name" value="PHOSPHONATES-BINDING PERIPLASMIC PROTEIN"/>
    <property type="match status" value="1"/>
</dbReference>
<proteinExistence type="inferred from homology"/>
<dbReference type="GO" id="GO:0043190">
    <property type="term" value="C:ATP-binding cassette (ABC) transporter complex"/>
    <property type="evidence" value="ECO:0007669"/>
    <property type="project" value="InterPro"/>
</dbReference>
<keyword evidence="5" id="KW-1185">Reference proteome</keyword>
<dbReference type="Gene3D" id="3.40.190.10">
    <property type="entry name" value="Periplasmic binding protein-like II"/>
    <property type="match status" value="2"/>
</dbReference>
<dbReference type="PANTHER" id="PTHR35841">
    <property type="entry name" value="PHOSPHONATES-BINDING PERIPLASMIC PROTEIN"/>
    <property type="match status" value="1"/>
</dbReference>
<evidence type="ECO:0000256" key="3">
    <source>
        <dbReference type="SAM" id="SignalP"/>
    </source>
</evidence>
<gene>
    <name evidence="4" type="primary">phnD</name>
    <name evidence="4" type="ORF">MHIP_37090</name>
</gene>
<dbReference type="RefSeq" id="WP_163890736.1">
    <property type="nucleotide sequence ID" value="NZ_BLLB01000002.1"/>
</dbReference>
<dbReference type="Pfam" id="PF12974">
    <property type="entry name" value="Phosphonate-bd"/>
    <property type="match status" value="1"/>
</dbReference>
<reference evidence="4 5" key="1">
    <citation type="journal article" date="2019" name="Emerg. Microbes Infect.">
        <title>Comprehensive subspecies identification of 175 nontuberculous mycobacteria species based on 7547 genomic profiles.</title>
        <authorList>
            <person name="Matsumoto Y."/>
            <person name="Kinjo T."/>
            <person name="Motooka D."/>
            <person name="Nabeya D."/>
            <person name="Jung N."/>
            <person name="Uechi K."/>
            <person name="Horii T."/>
            <person name="Iida T."/>
            <person name="Fujita J."/>
            <person name="Nakamura S."/>
        </authorList>
    </citation>
    <scope>NUCLEOTIDE SEQUENCE [LARGE SCALE GENOMIC DNA]</scope>
    <source>
        <strain evidence="4 5">JCM 30996</strain>
    </source>
</reference>
<sequence>MSARRVIASAMALLTAAAVGAGCSSGDTAQPDQPPTLRLAVTDLQGLEELQREFGAFEEEFEKQSGMELDFFAVNDRTAAAAALAADRVDVVFTGPAEYVVIHEKTGAEPIIAIERDGYRSSIYTRADSGITSLDQLRGGTIAMSDVGSTSGHLGPSQILVDAGLDPTTELEVLTVGDAVHQSLVRGDVDAVGVGYHDYEEFMASEEDPTQYRVLAEGPVLPPDLLMAREGLDEETVSTIRDTFTEHFDTLLPAMLEGKDNAKYENAKLVSVTDADYDEVRSMYQAVGVNDFSDFLGD</sequence>
<dbReference type="GO" id="GO:0055085">
    <property type="term" value="P:transmembrane transport"/>
    <property type="evidence" value="ECO:0007669"/>
    <property type="project" value="InterPro"/>
</dbReference>
<evidence type="ECO:0000313" key="5">
    <source>
        <dbReference type="Proteomes" id="UP000465304"/>
    </source>
</evidence>
<feature type="chain" id="PRO_5038409139" evidence="3">
    <location>
        <begin position="22"/>
        <end position="298"/>
    </location>
</feature>
<dbReference type="InterPro" id="IPR005770">
    <property type="entry name" value="PhnD"/>
</dbReference>
<evidence type="ECO:0000256" key="2">
    <source>
        <dbReference type="ARBA" id="ARBA00022729"/>
    </source>
</evidence>
<dbReference type="PROSITE" id="PS51257">
    <property type="entry name" value="PROKAR_LIPOPROTEIN"/>
    <property type="match status" value="1"/>
</dbReference>
<dbReference type="SUPFAM" id="SSF53850">
    <property type="entry name" value="Periplasmic binding protein-like II"/>
    <property type="match status" value="1"/>
</dbReference>
<keyword evidence="2 3" id="KW-0732">Signal</keyword>
<comment type="similarity">
    <text evidence="1">Belongs to the phosphate/phosphite/phosphonate binding protein family.</text>
</comment>
<protein>
    <submittedName>
        <fullName evidence="4">Phosphate-import protein PhnD</fullName>
    </submittedName>
</protein>
<feature type="signal peptide" evidence="3">
    <location>
        <begin position="1"/>
        <end position="21"/>
    </location>
</feature>
<dbReference type="Proteomes" id="UP000465304">
    <property type="component" value="Unassembled WGS sequence"/>
</dbReference>
<accession>A0A7I9ZRA9</accession>
<name>A0A7I9ZRA9_9MYCO</name>
<comment type="caution">
    <text evidence="4">The sequence shown here is derived from an EMBL/GenBank/DDBJ whole genome shotgun (WGS) entry which is preliminary data.</text>
</comment>
<evidence type="ECO:0000313" key="4">
    <source>
        <dbReference type="EMBL" id="GFH03226.1"/>
    </source>
</evidence>
<dbReference type="NCBIfam" id="TIGR01098">
    <property type="entry name" value="3A0109s03R"/>
    <property type="match status" value="1"/>
</dbReference>
<dbReference type="AlphaFoldDB" id="A0A7I9ZRA9"/>